<dbReference type="Proteomes" id="UP001062846">
    <property type="component" value="Chromosome 6"/>
</dbReference>
<accession>A0ACC0ND52</accession>
<proteinExistence type="predicted"/>
<comment type="caution">
    <text evidence="1">The sequence shown here is derived from an EMBL/GenBank/DDBJ whole genome shotgun (WGS) entry which is preliminary data.</text>
</comment>
<gene>
    <name evidence="1" type="ORF">RHMOL_Rhmol06G0145800</name>
</gene>
<keyword evidence="2" id="KW-1185">Reference proteome</keyword>
<name>A0ACC0ND52_RHOML</name>
<dbReference type="EMBL" id="CM046393">
    <property type="protein sequence ID" value="KAI8550936.1"/>
    <property type="molecule type" value="Genomic_DNA"/>
</dbReference>
<sequence length="194" mass="21721">MVARICRFGYMKSLSIWLYEKLVDVLLLTARTCRGNGGCWNQLALISTNSRVLKALDKIRFLSLTDKEILGEGDDAKLEIQIKLDKANKILSIRDRGIGMTKEDLIKNLGTIAKSGTSGIIFLLSLRKCRQVESLILLASLMLGVGFYLVYFLADYVEVISKNNDDKQYVWESKADATFAVSEDPWNELLGCGT</sequence>
<reference evidence="1" key="1">
    <citation type="submission" date="2022-02" db="EMBL/GenBank/DDBJ databases">
        <title>Plant Genome Project.</title>
        <authorList>
            <person name="Zhang R.-G."/>
        </authorList>
    </citation>
    <scope>NUCLEOTIDE SEQUENCE</scope>
    <source>
        <strain evidence="1">AT1</strain>
    </source>
</reference>
<evidence type="ECO:0000313" key="1">
    <source>
        <dbReference type="EMBL" id="KAI8550936.1"/>
    </source>
</evidence>
<protein>
    <submittedName>
        <fullName evidence="1">Uncharacterized protein</fullName>
    </submittedName>
</protein>
<organism evidence="1 2">
    <name type="scientific">Rhododendron molle</name>
    <name type="common">Chinese azalea</name>
    <name type="synonym">Azalea mollis</name>
    <dbReference type="NCBI Taxonomy" id="49168"/>
    <lineage>
        <taxon>Eukaryota</taxon>
        <taxon>Viridiplantae</taxon>
        <taxon>Streptophyta</taxon>
        <taxon>Embryophyta</taxon>
        <taxon>Tracheophyta</taxon>
        <taxon>Spermatophyta</taxon>
        <taxon>Magnoliopsida</taxon>
        <taxon>eudicotyledons</taxon>
        <taxon>Gunneridae</taxon>
        <taxon>Pentapetalae</taxon>
        <taxon>asterids</taxon>
        <taxon>Ericales</taxon>
        <taxon>Ericaceae</taxon>
        <taxon>Ericoideae</taxon>
        <taxon>Rhodoreae</taxon>
        <taxon>Rhododendron</taxon>
    </lineage>
</organism>
<evidence type="ECO:0000313" key="2">
    <source>
        <dbReference type="Proteomes" id="UP001062846"/>
    </source>
</evidence>